<dbReference type="Proteomes" id="UP000253769">
    <property type="component" value="Unassembled WGS sequence"/>
</dbReference>
<gene>
    <name evidence="1" type="ORF">DV711_11235</name>
</gene>
<dbReference type="AlphaFoldDB" id="A0A369WE85"/>
<organism evidence="1 2">
    <name type="scientific">Motiliproteus coralliicola</name>
    <dbReference type="NCBI Taxonomy" id="2283196"/>
    <lineage>
        <taxon>Bacteria</taxon>
        <taxon>Pseudomonadati</taxon>
        <taxon>Pseudomonadota</taxon>
        <taxon>Gammaproteobacteria</taxon>
        <taxon>Oceanospirillales</taxon>
        <taxon>Oceanospirillaceae</taxon>
        <taxon>Motiliproteus</taxon>
    </lineage>
</organism>
<reference evidence="1 2" key="1">
    <citation type="submission" date="2018-07" db="EMBL/GenBank/DDBJ databases">
        <title>Motiliproteus coralliicola sp. nov., a bacterium isolated from Coral.</title>
        <authorList>
            <person name="Wang G."/>
        </authorList>
    </citation>
    <scope>NUCLEOTIDE SEQUENCE [LARGE SCALE GENOMIC DNA]</scope>
    <source>
        <strain evidence="1 2">C34</strain>
    </source>
</reference>
<evidence type="ECO:0000313" key="1">
    <source>
        <dbReference type="EMBL" id="RDE19459.1"/>
    </source>
</evidence>
<proteinExistence type="predicted"/>
<accession>A0A369WE85</accession>
<dbReference type="EMBL" id="QQOH01000003">
    <property type="protein sequence ID" value="RDE19459.1"/>
    <property type="molecule type" value="Genomic_DNA"/>
</dbReference>
<name>A0A369WE85_9GAMM</name>
<keyword evidence="2" id="KW-1185">Reference proteome</keyword>
<sequence>MKENTMKIKIYTLITIIFILPYSLAHSIELPHREYHEYKYDGSQYGYFTLTIDKNRKANLHMKFSHGRKYVQTRLHASVKLINAEGDGIGCKNNHHLPAPGSSAVERETSCSFTIPEEQNISQLKSTYKYWKSDNVDFNGAIQRAIIFIISDGEEIEVN</sequence>
<protein>
    <submittedName>
        <fullName evidence="1">Uncharacterized protein</fullName>
    </submittedName>
</protein>
<evidence type="ECO:0000313" key="2">
    <source>
        <dbReference type="Proteomes" id="UP000253769"/>
    </source>
</evidence>
<comment type="caution">
    <text evidence="1">The sequence shown here is derived from an EMBL/GenBank/DDBJ whole genome shotgun (WGS) entry which is preliminary data.</text>
</comment>